<gene>
    <name evidence="2" type="ORF">Tco_0706949</name>
</gene>
<proteinExistence type="predicted"/>
<evidence type="ECO:0000313" key="2">
    <source>
        <dbReference type="EMBL" id="GJS74108.1"/>
    </source>
</evidence>
<accession>A0ABQ4YAF2</accession>
<name>A0ABQ4YAF2_9ASTR</name>
<reference evidence="2" key="2">
    <citation type="submission" date="2022-01" db="EMBL/GenBank/DDBJ databases">
        <authorList>
            <person name="Yamashiro T."/>
            <person name="Shiraishi A."/>
            <person name="Satake H."/>
            <person name="Nakayama K."/>
        </authorList>
    </citation>
    <scope>NUCLEOTIDE SEQUENCE</scope>
</reference>
<dbReference type="Proteomes" id="UP001151760">
    <property type="component" value="Unassembled WGS sequence"/>
</dbReference>
<sequence>MSHIEIGIRAPSYRELGDNPLRVFSRIAAINLDDYQHVPVTPPPSPSSPLSMAAYQRMIAEMDPTQKEGALTTTPPYGTEIEPRVEENQWETPSVDELISQFRQMCEDVEDRARDAQEKA</sequence>
<evidence type="ECO:0000256" key="1">
    <source>
        <dbReference type="SAM" id="MobiDB-lite"/>
    </source>
</evidence>
<comment type="caution">
    <text evidence="2">The sequence shown here is derived from an EMBL/GenBank/DDBJ whole genome shotgun (WGS) entry which is preliminary data.</text>
</comment>
<keyword evidence="3" id="KW-1185">Reference proteome</keyword>
<evidence type="ECO:0000313" key="3">
    <source>
        <dbReference type="Proteomes" id="UP001151760"/>
    </source>
</evidence>
<protein>
    <submittedName>
        <fullName evidence="2">Uncharacterized protein</fullName>
    </submittedName>
</protein>
<feature type="region of interest" description="Disordered" evidence="1">
    <location>
        <begin position="66"/>
        <end position="92"/>
    </location>
</feature>
<dbReference type="EMBL" id="BQNB010010206">
    <property type="protein sequence ID" value="GJS74108.1"/>
    <property type="molecule type" value="Genomic_DNA"/>
</dbReference>
<organism evidence="2 3">
    <name type="scientific">Tanacetum coccineum</name>
    <dbReference type="NCBI Taxonomy" id="301880"/>
    <lineage>
        <taxon>Eukaryota</taxon>
        <taxon>Viridiplantae</taxon>
        <taxon>Streptophyta</taxon>
        <taxon>Embryophyta</taxon>
        <taxon>Tracheophyta</taxon>
        <taxon>Spermatophyta</taxon>
        <taxon>Magnoliopsida</taxon>
        <taxon>eudicotyledons</taxon>
        <taxon>Gunneridae</taxon>
        <taxon>Pentapetalae</taxon>
        <taxon>asterids</taxon>
        <taxon>campanulids</taxon>
        <taxon>Asterales</taxon>
        <taxon>Asteraceae</taxon>
        <taxon>Asteroideae</taxon>
        <taxon>Anthemideae</taxon>
        <taxon>Anthemidinae</taxon>
        <taxon>Tanacetum</taxon>
    </lineage>
</organism>
<reference evidence="2" key="1">
    <citation type="journal article" date="2022" name="Int. J. Mol. Sci.">
        <title>Draft Genome of Tanacetum Coccineum: Genomic Comparison of Closely Related Tanacetum-Family Plants.</title>
        <authorList>
            <person name="Yamashiro T."/>
            <person name="Shiraishi A."/>
            <person name="Nakayama K."/>
            <person name="Satake H."/>
        </authorList>
    </citation>
    <scope>NUCLEOTIDE SEQUENCE</scope>
</reference>